<evidence type="ECO:0000313" key="2">
    <source>
        <dbReference type="Proteomes" id="UP000826661"/>
    </source>
</evidence>
<dbReference type="EMBL" id="CP075870">
    <property type="protein sequence ID" value="QYT05129.1"/>
    <property type="molecule type" value="Genomic_DNA"/>
</dbReference>
<evidence type="ECO:0000313" key="1">
    <source>
        <dbReference type="EMBL" id="QYT05129.1"/>
    </source>
</evidence>
<protein>
    <submittedName>
        <fullName evidence="1">Uncharacterized protein</fullName>
    </submittedName>
</protein>
<dbReference type="AlphaFoldDB" id="A0A8G0LMR0"/>
<sequence length="104" mass="11535">MPVSDRRGVTAESSFMLSVATVWLPFVTVSRYRRQWLLALDGIPGCLTVHRRGDRRGNDDISAEMVHTRQGNPGRPVLLGHSAAEIDSQRIQPMGAVLFCDISM</sequence>
<gene>
    <name evidence="1" type="ORF">H0G86_012025</name>
</gene>
<accession>A0A8G0LMR0</accession>
<keyword evidence="2" id="KW-1185">Reference proteome</keyword>
<proteinExistence type="predicted"/>
<reference evidence="1 2" key="1">
    <citation type="journal article" date="2021" name="BMC Genomics">
        <title>Telomere-to-telomere genome assembly of asparaginase-producing Trichoderma simmonsii.</title>
        <authorList>
            <person name="Chung D."/>
            <person name="Kwon Y.M."/>
            <person name="Yang Y."/>
        </authorList>
    </citation>
    <scope>NUCLEOTIDE SEQUENCE [LARGE SCALE GENOMIC DNA]</scope>
    <source>
        <strain evidence="1 2">GH-Sj1</strain>
    </source>
</reference>
<name>A0A8G0LMR0_9HYPO</name>
<organism evidence="1 2">
    <name type="scientific">Trichoderma simmonsii</name>
    <dbReference type="NCBI Taxonomy" id="1491479"/>
    <lineage>
        <taxon>Eukaryota</taxon>
        <taxon>Fungi</taxon>
        <taxon>Dikarya</taxon>
        <taxon>Ascomycota</taxon>
        <taxon>Pezizomycotina</taxon>
        <taxon>Sordariomycetes</taxon>
        <taxon>Hypocreomycetidae</taxon>
        <taxon>Hypocreales</taxon>
        <taxon>Hypocreaceae</taxon>
        <taxon>Trichoderma</taxon>
    </lineage>
</organism>
<dbReference type="Proteomes" id="UP000826661">
    <property type="component" value="Chromosome VII"/>
</dbReference>